<dbReference type="EMBL" id="LSDB01000007">
    <property type="protein sequence ID" value="KXB58734.1"/>
    <property type="molecule type" value="Genomic_DNA"/>
</dbReference>
<feature type="domain" description="Rib" evidence="3">
    <location>
        <begin position="342"/>
        <end position="412"/>
    </location>
</feature>
<evidence type="ECO:0000259" key="3">
    <source>
        <dbReference type="Pfam" id="PF08428"/>
    </source>
</evidence>
<accession>A0ABR5TMZ5</accession>
<dbReference type="NCBIfam" id="TIGR02331">
    <property type="entry name" value="rib_alpha"/>
    <property type="match status" value="1"/>
</dbReference>
<proteinExistence type="predicted"/>
<dbReference type="Proteomes" id="UP000070467">
    <property type="component" value="Unassembled WGS sequence"/>
</dbReference>
<evidence type="ECO:0000256" key="2">
    <source>
        <dbReference type="SAM" id="SignalP"/>
    </source>
</evidence>
<organism evidence="4 5">
    <name type="scientific">Gemelliphila asaccharolytica</name>
    <dbReference type="NCBI Taxonomy" id="502393"/>
    <lineage>
        <taxon>Bacteria</taxon>
        <taxon>Bacillati</taxon>
        <taxon>Bacillota</taxon>
        <taxon>Bacilli</taxon>
        <taxon>Bacillales</taxon>
        <taxon>Gemellaceae</taxon>
        <taxon>Gemelliphila</taxon>
    </lineage>
</organism>
<keyword evidence="5" id="KW-1185">Reference proteome</keyword>
<evidence type="ECO:0000256" key="1">
    <source>
        <dbReference type="ARBA" id="ARBA00004196"/>
    </source>
</evidence>
<evidence type="ECO:0000313" key="5">
    <source>
        <dbReference type="Proteomes" id="UP000070467"/>
    </source>
</evidence>
<dbReference type="Gene3D" id="2.60.40.4270">
    <property type="entry name" value="Listeria-Bacteroides repeat domain"/>
    <property type="match status" value="2"/>
</dbReference>
<dbReference type="Pfam" id="PF09479">
    <property type="entry name" value="Flg_new"/>
    <property type="match status" value="2"/>
</dbReference>
<protein>
    <submittedName>
        <fullName evidence="4">Rib/alpha-like repeat protein</fullName>
    </submittedName>
</protein>
<feature type="chain" id="PRO_5046072445" evidence="2">
    <location>
        <begin position="24"/>
        <end position="453"/>
    </location>
</feature>
<dbReference type="RefSeq" id="WP_198145743.1">
    <property type="nucleotide sequence ID" value="NZ_KQ959860.1"/>
</dbReference>
<comment type="caution">
    <text evidence="4">The sequence shown here is derived from an EMBL/GenBank/DDBJ whole genome shotgun (WGS) entry which is preliminary data.</text>
</comment>
<dbReference type="Pfam" id="PF08428">
    <property type="entry name" value="Rib"/>
    <property type="match status" value="1"/>
</dbReference>
<feature type="signal peptide" evidence="2">
    <location>
        <begin position="1"/>
        <end position="23"/>
    </location>
</feature>
<name>A0ABR5TMZ5_9BACL</name>
<gene>
    <name evidence="4" type="ORF">HMPREF1871_00283</name>
</gene>
<dbReference type="InterPro" id="IPR012706">
    <property type="entry name" value="Rib_alpha_Esp_rpt"/>
</dbReference>
<keyword evidence="2" id="KW-0732">Signal</keyword>
<dbReference type="InterPro" id="IPR013378">
    <property type="entry name" value="InlB-like_B-rpt"/>
</dbReference>
<evidence type="ECO:0000313" key="4">
    <source>
        <dbReference type="EMBL" id="KXB58734.1"/>
    </source>
</evidence>
<dbReference type="InterPro" id="IPR042229">
    <property type="entry name" value="Listeria/Bacterioides_rpt_sf"/>
</dbReference>
<feature type="non-terminal residue" evidence="4">
    <location>
        <position position="453"/>
    </location>
</feature>
<reference evidence="4 5" key="1">
    <citation type="submission" date="2016-01" db="EMBL/GenBank/DDBJ databases">
        <authorList>
            <person name="Mitreva M."/>
            <person name="Pepin K.H."/>
            <person name="Mihindukulasuriya K.A."/>
            <person name="Fulton R."/>
            <person name="Fronick C."/>
            <person name="O'Laughlin M."/>
            <person name="Miner T."/>
            <person name="Herter B."/>
            <person name="Rosa B.A."/>
            <person name="Cordes M."/>
            <person name="Tomlinson C."/>
            <person name="Wollam A."/>
            <person name="Palsikar V.B."/>
            <person name="Mardis E.R."/>
            <person name="Wilson R.K."/>
        </authorList>
    </citation>
    <scope>NUCLEOTIDE SEQUENCE [LARGE SCALE GENOMIC DNA]</scope>
    <source>
        <strain evidence="4 5">KA00071</strain>
    </source>
</reference>
<comment type="subcellular location">
    <subcellularLocation>
        <location evidence="1">Cell envelope</location>
    </subcellularLocation>
</comment>
<sequence>MKNSLKKSLSVALATITMLTCFANHTSTQAKDKEKIPLILTFNALENPHSGHTFYSGIGQGKFDEMWKNLPITVTDSKGNVFKSENYFVGYDGKRSDKNFARYGGEYEEGEEVTITIDSSKITDGYHLSYENDYKYLKKEGYNKIVVKIKNVEQTRKDMQVRISLAFMDVKFDLQGGNIDGNKNPITKRVNKDNTTNFPKNPKKEGLIFNGWYTKTPKKRPDGTPYPQPDKMYYWDKNSRFSDYNRDWQLYNDPAIDPLYDTVFLLRASWVAQVKFDTNGGNKMDDIYLYENTKIPKNKIENPKKKYAKFLKWLNEDGEEYNFDLPVTKNTILKAKWEEFATPITKNIEIKKGDPFDYKEGITNKDKLPAGTTYSLKNNVDTTAVGTKDVVCIVKYPNGDEKEITYKLTVKENYQKPKNTPPQLEVADREIVVGETLDLKTLITKATDKEDGD</sequence>
<dbReference type="InterPro" id="IPR059115">
    <property type="entry name" value="Rib"/>
</dbReference>